<feature type="domain" description="Adaptor protein ClpS core" evidence="2">
    <location>
        <begin position="21"/>
        <end position="100"/>
    </location>
</feature>
<dbReference type="EMBL" id="CP061799">
    <property type="protein sequence ID" value="QTA81567.1"/>
    <property type="molecule type" value="Genomic_DNA"/>
</dbReference>
<dbReference type="Pfam" id="PF02617">
    <property type="entry name" value="ClpS"/>
    <property type="match status" value="1"/>
</dbReference>
<comment type="similarity">
    <text evidence="1">Belongs to the ClpS family.</text>
</comment>
<evidence type="ECO:0000313" key="3">
    <source>
        <dbReference type="EMBL" id="QTA81567.1"/>
    </source>
</evidence>
<evidence type="ECO:0000259" key="2">
    <source>
        <dbReference type="Pfam" id="PF02617"/>
    </source>
</evidence>
<dbReference type="SUPFAM" id="SSF54736">
    <property type="entry name" value="ClpS-like"/>
    <property type="match status" value="1"/>
</dbReference>
<dbReference type="GO" id="GO:0006508">
    <property type="term" value="P:proteolysis"/>
    <property type="evidence" value="ECO:0007669"/>
    <property type="project" value="UniProtKB-UniRule"/>
</dbReference>
<evidence type="ECO:0000313" key="4">
    <source>
        <dbReference type="Proteomes" id="UP000663720"/>
    </source>
</evidence>
<dbReference type="KEGG" id="dli:dnl_39050"/>
<dbReference type="GO" id="GO:0008233">
    <property type="term" value="F:peptidase activity"/>
    <property type="evidence" value="ECO:0007669"/>
    <property type="project" value="UniProtKB-KW"/>
</dbReference>
<evidence type="ECO:0000256" key="1">
    <source>
        <dbReference type="HAMAP-Rule" id="MF_00302"/>
    </source>
</evidence>
<name>A0A975GHM4_9BACT</name>
<proteinExistence type="inferred from homology"/>
<reference evidence="3" key="1">
    <citation type="journal article" date="2021" name="Microb. Physiol.">
        <title>Proteogenomic Insights into the Physiology of Marine, Sulfate-Reducing, Filamentous Desulfonema limicola and Desulfonema magnum.</title>
        <authorList>
            <person name="Schnaars V."/>
            <person name="Wohlbrand L."/>
            <person name="Scheve S."/>
            <person name="Hinrichs C."/>
            <person name="Reinhardt R."/>
            <person name="Rabus R."/>
        </authorList>
    </citation>
    <scope>NUCLEOTIDE SEQUENCE</scope>
    <source>
        <strain evidence="3">5ac10</strain>
    </source>
</reference>
<keyword evidence="4" id="KW-1185">Reference proteome</keyword>
<dbReference type="PANTHER" id="PTHR33473">
    <property type="entry name" value="ATP-DEPENDENT CLP PROTEASE ADAPTER PROTEIN CLPS1, CHLOROPLASTIC"/>
    <property type="match status" value="1"/>
</dbReference>
<dbReference type="Gene3D" id="3.30.1390.10">
    <property type="match status" value="1"/>
</dbReference>
<protein>
    <recommendedName>
        <fullName evidence="1">ATP-dependent Clp protease adapter protein ClpS</fullName>
    </recommendedName>
</protein>
<dbReference type="HAMAP" id="MF_00302">
    <property type="entry name" value="ClpS"/>
    <property type="match status" value="1"/>
</dbReference>
<dbReference type="NCBIfam" id="NF000672">
    <property type="entry name" value="PRK00033.1-5"/>
    <property type="match status" value="1"/>
</dbReference>
<dbReference type="FunFam" id="3.30.1390.10:FF:000002">
    <property type="entry name" value="ATP-dependent Clp protease adapter protein ClpS"/>
    <property type="match status" value="1"/>
</dbReference>
<dbReference type="InterPro" id="IPR014719">
    <property type="entry name" value="Ribosomal_bL12_C/ClpS-like"/>
</dbReference>
<dbReference type="InterPro" id="IPR003769">
    <property type="entry name" value="ClpS_core"/>
</dbReference>
<dbReference type="AlphaFoldDB" id="A0A975GHM4"/>
<dbReference type="PANTHER" id="PTHR33473:SF19">
    <property type="entry name" value="ATP-DEPENDENT CLP PROTEASE ADAPTER PROTEIN CLPS"/>
    <property type="match status" value="1"/>
</dbReference>
<comment type="function">
    <text evidence="1">Involved in the modulation of the specificity of the ClpAP-mediated ATP-dependent protein degradation.</text>
</comment>
<dbReference type="GO" id="GO:0030163">
    <property type="term" value="P:protein catabolic process"/>
    <property type="evidence" value="ECO:0007669"/>
    <property type="project" value="InterPro"/>
</dbReference>
<dbReference type="Proteomes" id="UP000663720">
    <property type="component" value="Chromosome"/>
</dbReference>
<gene>
    <name evidence="3" type="primary">clpS2</name>
    <name evidence="1" type="synonym">clpS</name>
    <name evidence="3" type="ORF">dnl_39050</name>
</gene>
<keyword evidence="3" id="KW-0645">Protease</keyword>
<comment type="subunit">
    <text evidence="1">Binds to the N-terminal domain of the chaperone ClpA.</text>
</comment>
<keyword evidence="3" id="KW-0378">Hydrolase</keyword>
<organism evidence="3 4">
    <name type="scientific">Desulfonema limicola</name>
    <dbReference type="NCBI Taxonomy" id="45656"/>
    <lineage>
        <taxon>Bacteria</taxon>
        <taxon>Pseudomonadati</taxon>
        <taxon>Thermodesulfobacteriota</taxon>
        <taxon>Desulfobacteria</taxon>
        <taxon>Desulfobacterales</taxon>
        <taxon>Desulfococcaceae</taxon>
        <taxon>Desulfonema</taxon>
    </lineage>
</organism>
<dbReference type="RefSeq" id="WP_207687588.1">
    <property type="nucleotide sequence ID" value="NZ_CP061799.1"/>
</dbReference>
<dbReference type="InterPro" id="IPR022935">
    <property type="entry name" value="ClpS"/>
</dbReference>
<accession>A0A975GHM4</accession>
<sequence length="104" mass="11835">MSPFSPDTHEIVESDVLEDIKEPSMYKVFLHNDDYTTMEFVVEILIFVFNKSAENATQIMLNVHRQGIGLCGVYTYEVAETKVNTVTSLAKEHGFPLKCTMEVE</sequence>